<proteinExistence type="predicted"/>
<keyword evidence="3" id="KW-1185">Reference proteome</keyword>
<evidence type="ECO:0000256" key="1">
    <source>
        <dbReference type="SAM" id="Phobius"/>
    </source>
</evidence>
<comment type="caution">
    <text evidence="2">The sequence shown here is derived from an EMBL/GenBank/DDBJ whole genome shotgun (WGS) entry which is preliminary data.</text>
</comment>
<dbReference type="EMBL" id="QJRY01000001">
    <property type="protein sequence ID" value="PYB77380.1"/>
    <property type="molecule type" value="Genomic_DNA"/>
</dbReference>
<keyword evidence="1" id="KW-1133">Transmembrane helix</keyword>
<organism evidence="2 3">
    <name type="scientific">Rhizobium wuzhouense</name>
    <dbReference type="NCBI Taxonomy" id="1986026"/>
    <lineage>
        <taxon>Bacteria</taxon>
        <taxon>Pseudomonadati</taxon>
        <taxon>Pseudomonadota</taxon>
        <taxon>Alphaproteobacteria</taxon>
        <taxon>Hyphomicrobiales</taxon>
        <taxon>Rhizobiaceae</taxon>
        <taxon>Rhizobium/Agrobacterium group</taxon>
        <taxon>Rhizobium</taxon>
    </lineage>
</organism>
<sequence length="189" mass="20153">MILGRLPGPRQAPLLWASGAVSAMLLVWMNLGFVGAFAELTGGRAMPDLDIDSTAQSLIDLKRLLEARPEAAHVLRSMHLGPDLLLPAVLGLFLALLLRRVAPGARLYGRPAERLLPALLTMPVVYVAADYAENIASILLFPPSLPEEATASLLATAIVWLTRLKFAALVISGILVLRLAIGPRPTGAQ</sequence>
<feature type="transmembrane region" description="Helical" evidence="1">
    <location>
        <begin position="12"/>
        <end position="38"/>
    </location>
</feature>
<dbReference type="Proteomes" id="UP000247536">
    <property type="component" value="Unassembled WGS sequence"/>
</dbReference>
<protein>
    <submittedName>
        <fullName evidence="2">Uncharacterized protein</fullName>
    </submittedName>
</protein>
<accession>A0ABX5NW34</accession>
<dbReference type="RefSeq" id="WP_110789815.1">
    <property type="nucleotide sequence ID" value="NZ_QJRY01000001.1"/>
</dbReference>
<name>A0ABX5NW34_9HYPH</name>
<feature type="transmembrane region" description="Helical" evidence="1">
    <location>
        <begin position="152"/>
        <end position="177"/>
    </location>
</feature>
<evidence type="ECO:0000313" key="2">
    <source>
        <dbReference type="EMBL" id="PYB77380.1"/>
    </source>
</evidence>
<evidence type="ECO:0000313" key="3">
    <source>
        <dbReference type="Proteomes" id="UP000247536"/>
    </source>
</evidence>
<reference evidence="2 3" key="1">
    <citation type="submission" date="2018-06" db="EMBL/GenBank/DDBJ databases">
        <title>Rhizobium wuzhouense sp. nov., isolated from roots of Oryza officinalis.</title>
        <authorList>
            <person name="Yuan T."/>
        </authorList>
    </citation>
    <scope>NUCLEOTIDE SEQUENCE [LARGE SCALE GENOMIC DNA]</scope>
    <source>
        <strain evidence="2 3">W44</strain>
    </source>
</reference>
<keyword evidence="1" id="KW-0812">Transmembrane</keyword>
<gene>
    <name evidence="2" type="ORF">DMY87_03170</name>
</gene>
<keyword evidence="1" id="KW-0472">Membrane</keyword>